<keyword evidence="4 7" id="KW-0547">Nucleotide-binding</keyword>
<dbReference type="EMBL" id="FOGW01000013">
    <property type="protein sequence ID" value="SER88766.1"/>
    <property type="molecule type" value="Genomic_DNA"/>
</dbReference>
<organism evidence="9 10">
    <name type="scientific">Lachnobacterium bovis</name>
    <dbReference type="NCBI Taxonomy" id="140626"/>
    <lineage>
        <taxon>Bacteria</taxon>
        <taxon>Bacillati</taxon>
        <taxon>Bacillota</taxon>
        <taxon>Clostridia</taxon>
        <taxon>Lachnospirales</taxon>
        <taxon>Lachnospiraceae</taxon>
        <taxon>Lachnobacterium</taxon>
    </lineage>
</organism>
<dbReference type="RefSeq" id="WP_027422292.1">
    <property type="nucleotide sequence ID" value="NZ_FOGW01000013.1"/>
</dbReference>
<evidence type="ECO:0000256" key="2">
    <source>
        <dbReference type="ARBA" id="ARBA00012513"/>
    </source>
</evidence>
<evidence type="ECO:0000256" key="1">
    <source>
        <dbReference type="ARBA" id="ARBA00010886"/>
    </source>
</evidence>
<dbReference type="GO" id="GO:0005524">
    <property type="term" value="F:ATP binding"/>
    <property type="evidence" value="ECO:0007669"/>
    <property type="project" value="UniProtKB-UniRule"/>
</dbReference>
<dbReference type="PROSITE" id="PS50011">
    <property type="entry name" value="PROTEIN_KINASE_DOM"/>
    <property type="match status" value="1"/>
</dbReference>
<dbReference type="InterPro" id="IPR017441">
    <property type="entry name" value="Protein_kinase_ATP_BS"/>
</dbReference>
<evidence type="ECO:0000256" key="5">
    <source>
        <dbReference type="ARBA" id="ARBA00022777"/>
    </source>
</evidence>
<accession>A0A1H9SV04</accession>
<dbReference type="InterPro" id="IPR011009">
    <property type="entry name" value="Kinase-like_dom_sf"/>
</dbReference>
<dbReference type="AlphaFoldDB" id="A0A1H9SV04"/>
<evidence type="ECO:0000259" key="8">
    <source>
        <dbReference type="PROSITE" id="PS50011"/>
    </source>
</evidence>
<protein>
    <recommendedName>
        <fullName evidence="2">non-specific serine/threonine protein kinase</fullName>
        <ecNumber evidence="2">2.7.11.1</ecNumber>
    </recommendedName>
</protein>
<dbReference type="PANTHER" id="PTHR43671:SF13">
    <property type="entry name" value="SERINE_THREONINE-PROTEIN KINASE NEK2"/>
    <property type="match status" value="1"/>
</dbReference>
<name>A0A1H9SV04_9FIRM</name>
<comment type="similarity">
    <text evidence="1">Belongs to the protein kinase superfamily. NEK Ser/Thr protein kinase family. NIMA subfamily.</text>
</comment>
<sequence length="469" mass="54200">MNNNSMDISIFSSNIIQKYEIIKQIGTGSFSFVFLAKHKTLDSLRAIKVISKEKNSYQSIISEALILKSLRHPGIPIIYDVEEDQNNVYLIQEYVSGLTLGEFLYNNKHISPLFFINLCEKLSDIYTFLHNSYETPLFYQDLKPEHIYIQDDSLKLIDFGNFDTIYPDNASTIKGNYEFSSPELLNGEKITIRSDVYTLAKLIKYVMNYLEFTFSKSSISALNKALSLDPKCRFETVDRFISIFLKDIQDLRSYNNTQQYSKIAILGTLSGCGCTHFSIAITSFFYTQQIPAVYIEKNNSNHLLDFQKANSNVNEIDGYLKYKNFNGLPNYGDGIIVKNSQTQIQIHDIGVLNDLTQLRNNDYDLFLIVLPSSEWLFESNILAIEKYLSVISKENVVLIANLSTLSISRSKHLIAISKHYNLPIYSFSYDTNPFIYSSKKDKIFRQILHLEGRKRRFLDFTNIFKHRQQ</sequence>
<dbReference type="Pfam" id="PF00069">
    <property type="entry name" value="Pkinase"/>
    <property type="match status" value="1"/>
</dbReference>
<keyword evidence="10" id="KW-1185">Reference proteome</keyword>
<dbReference type="PROSITE" id="PS00107">
    <property type="entry name" value="PROTEIN_KINASE_ATP"/>
    <property type="match status" value="1"/>
</dbReference>
<evidence type="ECO:0000256" key="7">
    <source>
        <dbReference type="PROSITE-ProRule" id="PRU10141"/>
    </source>
</evidence>
<keyword evidence="9" id="KW-0723">Serine/threonine-protein kinase</keyword>
<proteinExistence type="inferred from homology"/>
<evidence type="ECO:0000256" key="6">
    <source>
        <dbReference type="ARBA" id="ARBA00022840"/>
    </source>
</evidence>
<evidence type="ECO:0000256" key="4">
    <source>
        <dbReference type="ARBA" id="ARBA00022741"/>
    </source>
</evidence>
<dbReference type="InterPro" id="IPR000719">
    <property type="entry name" value="Prot_kinase_dom"/>
</dbReference>
<keyword evidence="5 9" id="KW-0418">Kinase</keyword>
<dbReference type="InterPro" id="IPR050660">
    <property type="entry name" value="NEK_Ser/Thr_kinase"/>
</dbReference>
<gene>
    <name evidence="9" type="ORF">SAMN02910429_01372</name>
</gene>
<dbReference type="Proteomes" id="UP000182471">
    <property type="component" value="Unassembled WGS sequence"/>
</dbReference>
<evidence type="ECO:0000256" key="3">
    <source>
        <dbReference type="ARBA" id="ARBA00022679"/>
    </source>
</evidence>
<dbReference type="SUPFAM" id="SSF56112">
    <property type="entry name" value="Protein kinase-like (PK-like)"/>
    <property type="match status" value="1"/>
</dbReference>
<dbReference type="GO" id="GO:0004674">
    <property type="term" value="F:protein serine/threonine kinase activity"/>
    <property type="evidence" value="ECO:0007669"/>
    <property type="project" value="UniProtKB-KW"/>
</dbReference>
<reference evidence="10" key="1">
    <citation type="submission" date="2016-10" db="EMBL/GenBank/DDBJ databases">
        <authorList>
            <person name="Varghese N."/>
            <person name="Submissions S."/>
        </authorList>
    </citation>
    <scope>NUCLEOTIDE SEQUENCE [LARGE SCALE GENOMIC DNA]</scope>
    <source>
        <strain evidence="10">S1b</strain>
    </source>
</reference>
<evidence type="ECO:0000313" key="9">
    <source>
        <dbReference type="EMBL" id="SER88766.1"/>
    </source>
</evidence>
<feature type="binding site" evidence="7">
    <location>
        <position position="48"/>
    </location>
    <ligand>
        <name>ATP</name>
        <dbReference type="ChEBI" id="CHEBI:30616"/>
    </ligand>
</feature>
<evidence type="ECO:0000313" key="10">
    <source>
        <dbReference type="Proteomes" id="UP000182471"/>
    </source>
</evidence>
<keyword evidence="6 7" id="KW-0067">ATP-binding</keyword>
<feature type="domain" description="Protein kinase" evidence="8">
    <location>
        <begin position="19"/>
        <end position="279"/>
    </location>
</feature>
<keyword evidence="3" id="KW-0808">Transferase</keyword>
<dbReference type="EC" id="2.7.11.1" evidence="2"/>
<dbReference type="Gene3D" id="1.10.510.10">
    <property type="entry name" value="Transferase(Phosphotransferase) domain 1"/>
    <property type="match status" value="1"/>
</dbReference>
<dbReference type="PANTHER" id="PTHR43671">
    <property type="entry name" value="SERINE/THREONINE-PROTEIN KINASE NEK"/>
    <property type="match status" value="1"/>
</dbReference>